<feature type="transmembrane region" description="Helical" evidence="1">
    <location>
        <begin position="27"/>
        <end position="46"/>
    </location>
</feature>
<organism evidence="2 3">
    <name type="scientific">Fervidicola ferrireducens</name>
    <dbReference type="NCBI Taxonomy" id="520764"/>
    <lineage>
        <taxon>Bacteria</taxon>
        <taxon>Bacillati</taxon>
        <taxon>Bacillota</taxon>
        <taxon>Clostridia</taxon>
        <taxon>Thermosediminibacterales</taxon>
        <taxon>Thermosediminibacteraceae</taxon>
        <taxon>Fervidicola</taxon>
    </lineage>
</organism>
<evidence type="ECO:0000256" key="1">
    <source>
        <dbReference type="SAM" id="Phobius"/>
    </source>
</evidence>
<protein>
    <submittedName>
        <fullName evidence="2">Uncharacterized protein</fullName>
    </submittedName>
</protein>
<keyword evidence="1" id="KW-0812">Transmembrane</keyword>
<sequence length="51" mass="5799">MKKLAIVFLLAFMLALGYMLHFEFVRELFGVAAAFMFLFIGLALIVKKAFP</sequence>
<evidence type="ECO:0000313" key="3">
    <source>
        <dbReference type="Proteomes" id="UP000070427"/>
    </source>
</evidence>
<evidence type="ECO:0000313" key="2">
    <source>
        <dbReference type="EMBL" id="KXG74909.1"/>
    </source>
</evidence>
<dbReference type="Proteomes" id="UP000070427">
    <property type="component" value="Unassembled WGS sequence"/>
</dbReference>
<reference evidence="2 3" key="1">
    <citation type="submission" date="2015-12" db="EMBL/GenBank/DDBJ databases">
        <title>Draft genome sequnece of Fervidicola ferrireducens strain Y170.</title>
        <authorList>
            <person name="Patel B.K."/>
        </authorList>
    </citation>
    <scope>NUCLEOTIDE SEQUENCE [LARGE SCALE GENOMIC DNA]</scope>
    <source>
        <strain evidence="2 3">Y170</strain>
    </source>
</reference>
<dbReference type="InParanoid" id="A0A140L2Y4"/>
<dbReference type="EMBL" id="LOED01000037">
    <property type="protein sequence ID" value="KXG74909.1"/>
    <property type="molecule type" value="Genomic_DNA"/>
</dbReference>
<dbReference type="AlphaFoldDB" id="A0A140L2Y4"/>
<gene>
    <name evidence="2" type="ORF">AN618_21340</name>
</gene>
<dbReference type="STRING" id="520764.AN618_21340"/>
<proteinExistence type="predicted"/>
<name>A0A140L2Y4_9FIRM</name>
<dbReference type="RefSeq" id="WP_157081717.1">
    <property type="nucleotide sequence ID" value="NZ_LOED01000037.1"/>
</dbReference>
<keyword evidence="3" id="KW-1185">Reference proteome</keyword>
<keyword evidence="1" id="KW-1133">Transmembrane helix</keyword>
<keyword evidence="1" id="KW-0472">Membrane</keyword>
<comment type="caution">
    <text evidence="2">The sequence shown here is derived from an EMBL/GenBank/DDBJ whole genome shotgun (WGS) entry which is preliminary data.</text>
</comment>
<accession>A0A140L2Y4</accession>